<evidence type="ECO:0000256" key="1">
    <source>
        <dbReference type="ARBA" id="ARBA00004994"/>
    </source>
</evidence>
<dbReference type="Gene3D" id="1.10.1040.10">
    <property type="entry name" value="N-(1-d-carboxylethyl)-l-norvaline Dehydrogenase, domain 2"/>
    <property type="match status" value="1"/>
</dbReference>
<evidence type="ECO:0000256" key="9">
    <source>
        <dbReference type="ARBA" id="ARBA00048793"/>
    </source>
</evidence>
<dbReference type="InterPro" id="IPR036291">
    <property type="entry name" value="NAD(P)-bd_dom_sf"/>
</dbReference>
<dbReference type="Pfam" id="PF08546">
    <property type="entry name" value="ApbA_C"/>
    <property type="match status" value="1"/>
</dbReference>
<comment type="catalytic activity">
    <reaction evidence="9 10">
        <text>(R)-pantoate + NADP(+) = 2-dehydropantoate + NADPH + H(+)</text>
        <dbReference type="Rhea" id="RHEA:16233"/>
        <dbReference type="ChEBI" id="CHEBI:11561"/>
        <dbReference type="ChEBI" id="CHEBI:15378"/>
        <dbReference type="ChEBI" id="CHEBI:15980"/>
        <dbReference type="ChEBI" id="CHEBI:57783"/>
        <dbReference type="ChEBI" id="CHEBI:58349"/>
        <dbReference type="EC" id="1.1.1.169"/>
    </reaction>
</comment>
<dbReference type="GO" id="GO:0050661">
    <property type="term" value="F:NADP binding"/>
    <property type="evidence" value="ECO:0007669"/>
    <property type="project" value="TreeGrafter"/>
</dbReference>
<evidence type="ECO:0000256" key="8">
    <source>
        <dbReference type="ARBA" id="ARBA00032024"/>
    </source>
</evidence>
<dbReference type="PANTHER" id="PTHR43765">
    <property type="entry name" value="2-DEHYDROPANTOATE 2-REDUCTASE-RELATED"/>
    <property type="match status" value="1"/>
</dbReference>
<keyword evidence="14" id="KW-1185">Reference proteome</keyword>
<dbReference type="InterPro" id="IPR050838">
    <property type="entry name" value="Ketopantoate_reductase"/>
</dbReference>
<dbReference type="EMBL" id="CP018632">
    <property type="protein sequence ID" value="ASJ73206.1"/>
    <property type="molecule type" value="Genomic_DNA"/>
</dbReference>
<proteinExistence type="inferred from homology"/>
<evidence type="ECO:0000313" key="14">
    <source>
        <dbReference type="Proteomes" id="UP000250079"/>
    </source>
</evidence>
<dbReference type="GO" id="GO:0005737">
    <property type="term" value="C:cytoplasm"/>
    <property type="evidence" value="ECO:0007669"/>
    <property type="project" value="TreeGrafter"/>
</dbReference>
<evidence type="ECO:0000313" key="13">
    <source>
        <dbReference type="EMBL" id="ASJ73206.1"/>
    </source>
</evidence>
<dbReference type="InterPro" id="IPR013332">
    <property type="entry name" value="KPR_N"/>
</dbReference>
<dbReference type="InterPro" id="IPR013328">
    <property type="entry name" value="6PGD_dom2"/>
</dbReference>
<gene>
    <name evidence="13" type="primary">panE</name>
    <name evidence="13" type="ORF">IMCC3135_15620</name>
</gene>
<feature type="domain" description="Ketopantoate reductase N-terminal" evidence="11">
    <location>
        <begin position="3"/>
        <end position="146"/>
    </location>
</feature>
<dbReference type="Gene3D" id="3.40.50.720">
    <property type="entry name" value="NAD(P)-binding Rossmann-like Domain"/>
    <property type="match status" value="1"/>
</dbReference>
<dbReference type="GO" id="GO:0015940">
    <property type="term" value="P:pantothenate biosynthetic process"/>
    <property type="evidence" value="ECO:0007669"/>
    <property type="project" value="UniProtKB-UniPathway"/>
</dbReference>
<dbReference type="GO" id="GO:0008677">
    <property type="term" value="F:2-dehydropantoate 2-reductase activity"/>
    <property type="evidence" value="ECO:0007669"/>
    <property type="project" value="UniProtKB-EC"/>
</dbReference>
<name>A0A2Z2NP52_9GAMM</name>
<keyword evidence="7 10" id="KW-0560">Oxidoreductase</keyword>
<dbReference type="AlphaFoldDB" id="A0A2Z2NP52"/>
<dbReference type="UniPathway" id="UPA00028">
    <property type="reaction ID" value="UER00004"/>
</dbReference>
<comment type="function">
    <text evidence="10">Catalyzes the NADPH-dependent reduction of ketopantoate into pantoic acid.</text>
</comment>
<comment type="similarity">
    <text evidence="2 10">Belongs to the ketopantoate reductase family.</text>
</comment>
<dbReference type="KEGG" id="gai:IMCC3135_15620"/>
<dbReference type="RefSeq" id="WP_088918437.1">
    <property type="nucleotide sequence ID" value="NZ_CP018632.1"/>
</dbReference>
<dbReference type="NCBIfam" id="TIGR00745">
    <property type="entry name" value="apbA_panE"/>
    <property type="match status" value="1"/>
</dbReference>
<dbReference type="Proteomes" id="UP000250079">
    <property type="component" value="Chromosome"/>
</dbReference>
<evidence type="ECO:0000256" key="4">
    <source>
        <dbReference type="ARBA" id="ARBA00019465"/>
    </source>
</evidence>
<organism evidence="13 14">
    <name type="scientific">Granulosicoccus antarcticus IMCC3135</name>
    <dbReference type="NCBI Taxonomy" id="1192854"/>
    <lineage>
        <taxon>Bacteria</taxon>
        <taxon>Pseudomonadati</taxon>
        <taxon>Pseudomonadota</taxon>
        <taxon>Gammaproteobacteria</taxon>
        <taxon>Chromatiales</taxon>
        <taxon>Granulosicoccaceae</taxon>
        <taxon>Granulosicoccus</taxon>
    </lineage>
</organism>
<evidence type="ECO:0000256" key="6">
    <source>
        <dbReference type="ARBA" id="ARBA00022857"/>
    </source>
</evidence>
<sequence length="299" mass="31068">MKIAILGAGALGSVMGATLYKAGFDVTLLDKNIAHLAAIRDSGLRVDWDDCTEHLMIPAMEPEQSSQVDVVILLTKTLHSHSALQSIKAIIDAGACVLTLQNGLGNIERLLSMVPAAQILFGCTMTPGDLIGPGHVASHGMAYTPFNALEDNGPAAALAGSLARGGMEQTTSALSQVWQKAAFNCAMNATAALGEGTVGDIANFIGQELADSIAAEVLLLGQTEGIETDRTAVARQIEFALGAHGAHKPSMLQDIEAGRRTEIDALNGYVATRGAELSVDVPLNTLLAGLVKMKEGKTA</sequence>
<keyword evidence="5 10" id="KW-0566">Pantothenate biosynthesis</keyword>
<dbReference type="OrthoDB" id="6530772at2"/>
<evidence type="ECO:0000259" key="12">
    <source>
        <dbReference type="Pfam" id="PF08546"/>
    </source>
</evidence>
<dbReference type="InterPro" id="IPR013752">
    <property type="entry name" value="KPA_reductase"/>
</dbReference>
<dbReference type="FunFam" id="1.10.1040.10:FF:000017">
    <property type="entry name" value="2-dehydropantoate 2-reductase"/>
    <property type="match status" value="1"/>
</dbReference>
<evidence type="ECO:0000259" key="11">
    <source>
        <dbReference type="Pfam" id="PF02558"/>
    </source>
</evidence>
<evidence type="ECO:0000256" key="7">
    <source>
        <dbReference type="ARBA" id="ARBA00023002"/>
    </source>
</evidence>
<evidence type="ECO:0000256" key="10">
    <source>
        <dbReference type="RuleBase" id="RU362068"/>
    </source>
</evidence>
<dbReference type="SUPFAM" id="SSF51735">
    <property type="entry name" value="NAD(P)-binding Rossmann-fold domains"/>
    <property type="match status" value="1"/>
</dbReference>
<dbReference type="InterPro" id="IPR003710">
    <property type="entry name" value="ApbA"/>
</dbReference>
<dbReference type="PANTHER" id="PTHR43765:SF2">
    <property type="entry name" value="2-DEHYDROPANTOATE 2-REDUCTASE"/>
    <property type="match status" value="1"/>
</dbReference>
<dbReference type="SUPFAM" id="SSF48179">
    <property type="entry name" value="6-phosphogluconate dehydrogenase C-terminal domain-like"/>
    <property type="match status" value="1"/>
</dbReference>
<reference evidence="13 14" key="1">
    <citation type="submission" date="2016-12" db="EMBL/GenBank/DDBJ databases">
        <authorList>
            <person name="Song W.-J."/>
            <person name="Kurnit D.M."/>
        </authorList>
    </citation>
    <scope>NUCLEOTIDE SEQUENCE [LARGE SCALE GENOMIC DNA]</scope>
    <source>
        <strain evidence="13 14">IMCC3135</strain>
    </source>
</reference>
<protein>
    <recommendedName>
        <fullName evidence="4 10">2-dehydropantoate 2-reductase</fullName>
        <ecNumber evidence="3 10">1.1.1.169</ecNumber>
    </recommendedName>
    <alternativeName>
        <fullName evidence="8 10">Ketopantoate reductase</fullName>
    </alternativeName>
</protein>
<dbReference type="Pfam" id="PF02558">
    <property type="entry name" value="ApbA"/>
    <property type="match status" value="1"/>
</dbReference>
<comment type="pathway">
    <text evidence="1 10">Cofactor biosynthesis; (R)-pantothenate biosynthesis; (R)-pantoate from 3-methyl-2-oxobutanoate: step 2/2.</text>
</comment>
<evidence type="ECO:0000256" key="3">
    <source>
        <dbReference type="ARBA" id="ARBA00013014"/>
    </source>
</evidence>
<dbReference type="InterPro" id="IPR008927">
    <property type="entry name" value="6-PGluconate_DH-like_C_sf"/>
</dbReference>
<accession>A0A2Z2NP52</accession>
<dbReference type="EC" id="1.1.1.169" evidence="3 10"/>
<evidence type="ECO:0000256" key="5">
    <source>
        <dbReference type="ARBA" id="ARBA00022655"/>
    </source>
</evidence>
<evidence type="ECO:0000256" key="2">
    <source>
        <dbReference type="ARBA" id="ARBA00007870"/>
    </source>
</evidence>
<feature type="domain" description="Ketopantoate reductase C-terminal" evidence="12">
    <location>
        <begin position="176"/>
        <end position="295"/>
    </location>
</feature>
<keyword evidence="6 10" id="KW-0521">NADP</keyword>